<dbReference type="Proteomes" id="UP000828251">
    <property type="component" value="Unassembled WGS sequence"/>
</dbReference>
<name>A0A9D3ZT87_9ROSI</name>
<evidence type="ECO:0000313" key="2">
    <source>
        <dbReference type="EMBL" id="KAH1064135.1"/>
    </source>
</evidence>
<gene>
    <name evidence="2" type="ORF">J1N35_029122</name>
</gene>
<dbReference type="EMBL" id="JAIQCV010000009">
    <property type="protein sequence ID" value="KAH1064135.1"/>
    <property type="molecule type" value="Genomic_DNA"/>
</dbReference>
<sequence length="407" mass="46317">MGQWTRKKPITNTGEDNEDYPPGFTPLHVQTQPEVYPRRPSITIRPQQGQADTGMPINFQVGSRSNPRDNPANPVIPDLDIAEREETRIESSRQLEDCCRWLEEKSKALENADNHHGIDAKDLSLVLDLVLPHKFKMSEFKKYNGTSCTKAHITIFYRQMTWYVNNDQLLIHCFQDSLVGAASRWYNQLSRHSIENYTAFKKVVERLIKMGIVKFDDTPSAENPLPNHGDKEVNVIGESIVRRVKEDIAKVKTPLRRVWREMVGRGLIISDSVEGFEGIRDYYEFHKAEGHEIQECVEFRVLVQSLMDNKELEFYGKGSGGGNICATEGESTNQKVNYPRIIISRPRNSEGGTQMAPKVVIQKHVSFPYKDNKMRGRATAQTTGSHINASIAFKLRSALRGIDESVE</sequence>
<comment type="caution">
    <text evidence="2">The sequence shown here is derived from an EMBL/GenBank/DDBJ whole genome shotgun (WGS) entry which is preliminary data.</text>
</comment>
<evidence type="ECO:0000313" key="3">
    <source>
        <dbReference type="Proteomes" id="UP000828251"/>
    </source>
</evidence>
<evidence type="ECO:0008006" key="4">
    <source>
        <dbReference type="Google" id="ProtNLM"/>
    </source>
</evidence>
<feature type="region of interest" description="Disordered" evidence="1">
    <location>
        <begin position="1"/>
        <end position="35"/>
    </location>
</feature>
<organism evidence="2 3">
    <name type="scientific">Gossypium stocksii</name>
    <dbReference type="NCBI Taxonomy" id="47602"/>
    <lineage>
        <taxon>Eukaryota</taxon>
        <taxon>Viridiplantae</taxon>
        <taxon>Streptophyta</taxon>
        <taxon>Embryophyta</taxon>
        <taxon>Tracheophyta</taxon>
        <taxon>Spermatophyta</taxon>
        <taxon>Magnoliopsida</taxon>
        <taxon>eudicotyledons</taxon>
        <taxon>Gunneridae</taxon>
        <taxon>Pentapetalae</taxon>
        <taxon>rosids</taxon>
        <taxon>malvids</taxon>
        <taxon>Malvales</taxon>
        <taxon>Malvaceae</taxon>
        <taxon>Malvoideae</taxon>
        <taxon>Gossypium</taxon>
    </lineage>
</organism>
<reference evidence="2 3" key="1">
    <citation type="journal article" date="2021" name="Plant Biotechnol. J.">
        <title>Multi-omics assisted identification of the key and species-specific regulatory components of drought-tolerant mechanisms in Gossypium stocksii.</title>
        <authorList>
            <person name="Yu D."/>
            <person name="Ke L."/>
            <person name="Zhang D."/>
            <person name="Wu Y."/>
            <person name="Sun Y."/>
            <person name="Mei J."/>
            <person name="Sun J."/>
            <person name="Sun Y."/>
        </authorList>
    </citation>
    <scope>NUCLEOTIDE SEQUENCE [LARGE SCALE GENOMIC DNA]</scope>
    <source>
        <strain evidence="3">cv. E1</strain>
        <tissue evidence="2">Leaf</tissue>
    </source>
</reference>
<dbReference type="OrthoDB" id="1432691at2759"/>
<accession>A0A9D3ZT87</accession>
<evidence type="ECO:0000256" key="1">
    <source>
        <dbReference type="SAM" id="MobiDB-lite"/>
    </source>
</evidence>
<dbReference type="PANTHER" id="PTHR32108">
    <property type="entry name" value="DNA-DIRECTED RNA POLYMERASE SUBUNIT ALPHA"/>
    <property type="match status" value="1"/>
</dbReference>
<dbReference type="PANTHER" id="PTHR32108:SF5">
    <property type="entry name" value="DYNACTIN SUBUNIT 1-LIKE"/>
    <property type="match status" value="1"/>
</dbReference>
<proteinExistence type="predicted"/>
<protein>
    <recommendedName>
        <fullName evidence="4">Retrotransposon gag domain-containing protein</fullName>
    </recommendedName>
</protein>
<keyword evidence="3" id="KW-1185">Reference proteome</keyword>
<dbReference type="AlphaFoldDB" id="A0A9D3ZT87"/>